<dbReference type="EMBL" id="GBRH01185341">
    <property type="protein sequence ID" value="JAE12555.1"/>
    <property type="molecule type" value="Transcribed_RNA"/>
</dbReference>
<reference evidence="1" key="2">
    <citation type="journal article" date="2015" name="Data Brief">
        <title>Shoot transcriptome of the giant reed, Arundo donax.</title>
        <authorList>
            <person name="Barrero R.A."/>
            <person name="Guerrero F.D."/>
            <person name="Moolhuijzen P."/>
            <person name="Goolsby J.A."/>
            <person name="Tidwell J."/>
            <person name="Bellgard S.E."/>
            <person name="Bellgard M.I."/>
        </authorList>
    </citation>
    <scope>NUCLEOTIDE SEQUENCE</scope>
    <source>
        <tissue evidence="1">Shoot tissue taken approximately 20 cm above the soil surface</tissue>
    </source>
</reference>
<sequence>MKASDCRAISAFLSCMSETIFTSPTLAPDISRGTSAFGITPRTRQLPSRTVCAIRPINPTLPPP</sequence>
<dbReference type="AlphaFoldDB" id="A0A0A9FHQ1"/>
<organism evidence="1">
    <name type="scientific">Arundo donax</name>
    <name type="common">Giant reed</name>
    <name type="synonym">Donax arundinaceus</name>
    <dbReference type="NCBI Taxonomy" id="35708"/>
    <lineage>
        <taxon>Eukaryota</taxon>
        <taxon>Viridiplantae</taxon>
        <taxon>Streptophyta</taxon>
        <taxon>Embryophyta</taxon>
        <taxon>Tracheophyta</taxon>
        <taxon>Spermatophyta</taxon>
        <taxon>Magnoliopsida</taxon>
        <taxon>Liliopsida</taxon>
        <taxon>Poales</taxon>
        <taxon>Poaceae</taxon>
        <taxon>PACMAD clade</taxon>
        <taxon>Arundinoideae</taxon>
        <taxon>Arundineae</taxon>
        <taxon>Arundo</taxon>
    </lineage>
</organism>
<evidence type="ECO:0000313" key="1">
    <source>
        <dbReference type="EMBL" id="JAE12555.1"/>
    </source>
</evidence>
<proteinExistence type="predicted"/>
<accession>A0A0A9FHQ1</accession>
<protein>
    <submittedName>
        <fullName evidence="1">Lysine decarboxylase-like protein</fullName>
    </submittedName>
</protein>
<reference evidence="1" key="1">
    <citation type="submission" date="2014-09" db="EMBL/GenBank/DDBJ databases">
        <authorList>
            <person name="Magalhaes I.L.F."/>
            <person name="Oliveira U."/>
            <person name="Santos F.R."/>
            <person name="Vidigal T.H.D.A."/>
            <person name="Brescovit A.D."/>
            <person name="Santos A.J."/>
        </authorList>
    </citation>
    <scope>NUCLEOTIDE SEQUENCE</scope>
    <source>
        <tissue evidence="1">Shoot tissue taken approximately 20 cm above the soil surface</tissue>
    </source>
</reference>
<name>A0A0A9FHQ1_ARUDO</name>